<dbReference type="RefSeq" id="WP_015514613.1">
    <property type="nucleotide sequence ID" value="NZ_JAQDKA010000011.1"/>
</dbReference>
<protein>
    <submittedName>
        <fullName evidence="1">Uncharacterized protein</fullName>
    </submittedName>
</protein>
<organism evidence="1 2">
    <name type="scientific">Coprococcus catus</name>
    <dbReference type="NCBI Taxonomy" id="116085"/>
    <lineage>
        <taxon>Bacteria</taxon>
        <taxon>Bacillati</taxon>
        <taxon>Bacillota</taxon>
        <taxon>Clostridia</taxon>
        <taxon>Lachnospirales</taxon>
        <taxon>Lachnospiraceae</taxon>
        <taxon>Coprococcus</taxon>
    </lineage>
</organism>
<name>A0A3E2TQN1_9FIRM</name>
<evidence type="ECO:0000313" key="2">
    <source>
        <dbReference type="Proteomes" id="UP000260773"/>
    </source>
</evidence>
<sequence length="73" mass="8651">MKRYKIVRIDEADYGCEGRPDGEEAMDSVWLEDENGERQIVRVSDRMLYDRHLDEGSLVTFDEKHQLTAWFAK</sequence>
<comment type="caution">
    <text evidence="1">The sequence shown here is derived from an EMBL/GenBank/DDBJ whole genome shotgun (WGS) entry which is preliminary data.</text>
</comment>
<proteinExistence type="predicted"/>
<dbReference type="Proteomes" id="UP000260773">
    <property type="component" value="Unassembled WGS sequence"/>
</dbReference>
<gene>
    <name evidence="1" type="ORF">DW070_04315</name>
</gene>
<evidence type="ECO:0000313" key="1">
    <source>
        <dbReference type="EMBL" id="RGB81024.1"/>
    </source>
</evidence>
<accession>A0A3E2TQN1</accession>
<reference evidence="1 2" key="1">
    <citation type="submission" date="2018-08" db="EMBL/GenBank/DDBJ databases">
        <title>A genome reference for cultivated species of the human gut microbiota.</title>
        <authorList>
            <person name="Zou Y."/>
            <person name="Xue W."/>
            <person name="Luo G."/>
        </authorList>
    </citation>
    <scope>NUCLEOTIDE SEQUENCE [LARGE SCALE GENOMIC DNA]</scope>
    <source>
        <strain evidence="1 2">AF45-17</strain>
    </source>
</reference>
<dbReference type="AlphaFoldDB" id="A0A3E2TQN1"/>
<dbReference type="EMBL" id="QVEP01000007">
    <property type="protein sequence ID" value="RGB81024.1"/>
    <property type="molecule type" value="Genomic_DNA"/>
</dbReference>